<evidence type="ECO:0000256" key="1">
    <source>
        <dbReference type="ARBA" id="ARBA00004791"/>
    </source>
</evidence>
<proteinExistence type="inferred from homology"/>
<dbReference type="InterPro" id="IPR011818">
    <property type="entry name" value="Uridylate_kinase_arch/spir"/>
</dbReference>
<keyword evidence="5" id="KW-0808">Transferase</keyword>
<evidence type="ECO:0000256" key="6">
    <source>
        <dbReference type="ARBA" id="ARBA00022741"/>
    </source>
</evidence>
<keyword evidence="7 12" id="KW-0418">Kinase</keyword>
<evidence type="ECO:0000256" key="5">
    <source>
        <dbReference type="ARBA" id="ARBA00022679"/>
    </source>
</evidence>
<reference evidence="13" key="1">
    <citation type="submission" date="2017-09" db="EMBL/GenBank/DDBJ databases">
        <title>Depth-based differentiation of microbial function through sediment-hosted aquifers and enrichment of novel symbionts in the deep terrestrial subsurface.</title>
        <authorList>
            <person name="Probst A.J."/>
            <person name="Ladd B."/>
            <person name="Jarett J.K."/>
            <person name="Geller-Mcgrath D.E."/>
            <person name="Sieber C.M.K."/>
            <person name="Emerson J.B."/>
            <person name="Anantharaman K."/>
            <person name="Thomas B.C."/>
            <person name="Malmstrom R."/>
            <person name="Stieglmeier M."/>
            <person name="Klingl A."/>
            <person name="Woyke T."/>
            <person name="Ryan C.M."/>
            <person name="Banfield J.F."/>
        </authorList>
    </citation>
    <scope>NUCLEOTIDE SEQUENCE [LARGE SCALE GENOMIC DNA]</scope>
</reference>
<keyword evidence="8" id="KW-0067">ATP-binding</keyword>
<gene>
    <name evidence="12" type="ORF">CO137_03130</name>
</gene>
<dbReference type="Gene3D" id="3.40.1160.10">
    <property type="entry name" value="Acetylglutamate kinase-like"/>
    <property type="match status" value="1"/>
</dbReference>
<comment type="caution">
    <text evidence="12">The sequence shown here is derived from an EMBL/GenBank/DDBJ whole genome shotgun (WGS) entry which is preliminary data.</text>
</comment>
<keyword evidence="4" id="KW-0963">Cytoplasm</keyword>
<keyword evidence="6" id="KW-0547">Nucleotide-binding</keyword>
<dbReference type="InterPro" id="IPR036393">
    <property type="entry name" value="AceGlu_kinase-like_sf"/>
</dbReference>
<dbReference type="EMBL" id="PFVJ01000065">
    <property type="protein sequence ID" value="PJA89656.1"/>
    <property type="molecule type" value="Genomic_DNA"/>
</dbReference>
<dbReference type="InterPro" id="IPR001048">
    <property type="entry name" value="Asp/Glu/Uridylate_kinase"/>
</dbReference>
<feature type="domain" description="Aspartate/glutamate/uridylate kinase" evidence="11">
    <location>
        <begin position="7"/>
        <end position="209"/>
    </location>
</feature>
<name>A0A2M7Z684_9BACT</name>
<evidence type="ECO:0000256" key="10">
    <source>
        <dbReference type="ARBA" id="ARBA00032092"/>
    </source>
</evidence>
<evidence type="ECO:0000256" key="7">
    <source>
        <dbReference type="ARBA" id="ARBA00022777"/>
    </source>
</evidence>
<keyword evidence="9" id="KW-0665">Pyrimidine biosynthesis</keyword>
<evidence type="ECO:0000256" key="4">
    <source>
        <dbReference type="ARBA" id="ARBA00022490"/>
    </source>
</evidence>
<sequence length="232" mass="26279">MKKNKEKIVVLSLGGSLIIPLEGFNRKFLKGFKKMILKHIEEGYRFIIVCGGGATSRKYQDAVKDITKLVAEDIDWIGIHATRLNAHFVRTIFREWANPEVIKNPTRKIDWKEDILVASGWKPGWSTDYDAVKLAELYGAEKVINLSNIVYIYSEDPKINKNAQKIKDITWKNFRKIVGDEWVPGSNLPFDPIASREADKLGLSVIVMNGTKLKEVGKAIKGKKFKGSLIHP</sequence>
<evidence type="ECO:0000256" key="8">
    <source>
        <dbReference type="ARBA" id="ARBA00022840"/>
    </source>
</evidence>
<evidence type="ECO:0000256" key="9">
    <source>
        <dbReference type="ARBA" id="ARBA00022975"/>
    </source>
</evidence>
<dbReference type="PANTHER" id="PTHR42833:SF4">
    <property type="entry name" value="URIDYLATE KINASE PUMPKIN, CHLOROPLASTIC"/>
    <property type="match status" value="1"/>
</dbReference>
<dbReference type="GO" id="GO:0006225">
    <property type="term" value="P:UDP biosynthetic process"/>
    <property type="evidence" value="ECO:0007669"/>
    <property type="project" value="TreeGrafter"/>
</dbReference>
<accession>A0A2M7Z684</accession>
<evidence type="ECO:0000256" key="2">
    <source>
        <dbReference type="ARBA" id="ARBA00007614"/>
    </source>
</evidence>
<comment type="similarity">
    <text evidence="2">Belongs to the UMP kinase family.</text>
</comment>
<dbReference type="Pfam" id="PF00696">
    <property type="entry name" value="AA_kinase"/>
    <property type="match status" value="1"/>
</dbReference>
<dbReference type="GO" id="GO:0005524">
    <property type="term" value="F:ATP binding"/>
    <property type="evidence" value="ECO:0007669"/>
    <property type="project" value="UniProtKB-KW"/>
</dbReference>
<organism evidence="12 13">
    <name type="scientific">Candidatus Magasanikbacteria bacterium CG_4_9_14_3_um_filter_32_9</name>
    <dbReference type="NCBI Taxonomy" id="1974644"/>
    <lineage>
        <taxon>Bacteria</taxon>
        <taxon>Candidatus Magasanikiibacteriota</taxon>
    </lineage>
</organism>
<dbReference type="SUPFAM" id="SSF53633">
    <property type="entry name" value="Carbamate kinase-like"/>
    <property type="match status" value="1"/>
</dbReference>
<evidence type="ECO:0000259" key="11">
    <source>
        <dbReference type="Pfam" id="PF00696"/>
    </source>
</evidence>
<evidence type="ECO:0000313" key="12">
    <source>
        <dbReference type="EMBL" id="PJA89656.1"/>
    </source>
</evidence>
<dbReference type="EC" id="2.7.4.22" evidence="3"/>
<dbReference type="NCBIfam" id="TIGR02076">
    <property type="entry name" value="pyrH_arch"/>
    <property type="match status" value="1"/>
</dbReference>
<evidence type="ECO:0000256" key="3">
    <source>
        <dbReference type="ARBA" id="ARBA00012899"/>
    </source>
</evidence>
<dbReference type="Proteomes" id="UP000230843">
    <property type="component" value="Unassembled WGS sequence"/>
</dbReference>
<dbReference type="AlphaFoldDB" id="A0A2M7Z684"/>
<dbReference type="GO" id="GO:0033862">
    <property type="term" value="F:UMP kinase activity"/>
    <property type="evidence" value="ECO:0007669"/>
    <property type="project" value="UniProtKB-EC"/>
</dbReference>
<protein>
    <recommendedName>
        <fullName evidence="3">UMP kinase</fullName>
        <ecNumber evidence="3">2.7.4.22</ecNumber>
    </recommendedName>
    <alternativeName>
        <fullName evidence="10">Uridine monophosphate kinase</fullName>
    </alternativeName>
</protein>
<comment type="pathway">
    <text evidence="1">Pyrimidine metabolism; CTP biosynthesis via de novo pathway; UDP from UMP (UMPK route): step 1/1.</text>
</comment>
<evidence type="ECO:0000313" key="13">
    <source>
        <dbReference type="Proteomes" id="UP000230843"/>
    </source>
</evidence>
<dbReference type="PANTHER" id="PTHR42833">
    <property type="entry name" value="URIDYLATE KINASE"/>
    <property type="match status" value="1"/>
</dbReference>